<organism evidence="4 5">
    <name type="scientific">Trametes cubensis</name>
    <dbReference type="NCBI Taxonomy" id="1111947"/>
    <lineage>
        <taxon>Eukaryota</taxon>
        <taxon>Fungi</taxon>
        <taxon>Dikarya</taxon>
        <taxon>Basidiomycota</taxon>
        <taxon>Agaricomycotina</taxon>
        <taxon>Agaricomycetes</taxon>
        <taxon>Polyporales</taxon>
        <taxon>Polyporaceae</taxon>
        <taxon>Trametes</taxon>
    </lineage>
</organism>
<dbReference type="InterPro" id="IPR036291">
    <property type="entry name" value="NAD(P)-bd_dom_sf"/>
</dbReference>
<dbReference type="PANTHER" id="PTHR48107">
    <property type="entry name" value="NADPH-DEPENDENT ALDEHYDE REDUCTASE-LIKE PROTEIN, CHLOROPLASTIC-RELATED"/>
    <property type="match status" value="1"/>
</dbReference>
<dbReference type="GO" id="GO:0016614">
    <property type="term" value="F:oxidoreductase activity, acting on CH-OH group of donors"/>
    <property type="evidence" value="ECO:0007669"/>
    <property type="project" value="UniProtKB-ARBA"/>
</dbReference>
<dbReference type="SUPFAM" id="SSF51735">
    <property type="entry name" value="NAD(P)-binding Rossmann-fold domains"/>
    <property type="match status" value="1"/>
</dbReference>
<name>A0AAD7TRE6_9APHY</name>
<dbReference type="PRINTS" id="PR00080">
    <property type="entry name" value="SDRFAMILY"/>
</dbReference>
<dbReference type="Gene3D" id="3.40.50.720">
    <property type="entry name" value="NAD(P)-binding Rossmann-like Domain"/>
    <property type="match status" value="1"/>
</dbReference>
<dbReference type="PRINTS" id="PR00081">
    <property type="entry name" value="GDHRDH"/>
</dbReference>
<sequence>MSSSLSGKVAIVTGSSRSIGAAIATRLASQGANVVINYHSNASAAQAVADTINKQGAGKAIIVKANVASIQENKQLVEETLRQFGRLDILVLNAGIMDCKRLPDVTEENFDSHFETNVKGPFFLVQAAAPHMTAGGRIIFFSTSLTRSSGVTPDYVVYAATKAAVEQFSRVLAKDLGARGITVNTVSPGPTDTDMFRNGKTEQQINFMAGLHPQKRLGTVDEVSKVVSFLVGDDASWVNGQTLMVNGGFAV</sequence>
<dbReference type="PANTHER" id="PTHR48107:SF7">
    <property type="entry name" value="RE15974P"/>
    <property type="match status" value="1"/>
</dbReference>
<keyword evidence="5" id="KW-1185">Reference proteome</keyword>
<comment type="caution">
    <text evidence="4">The sequence shown here is derived from an EMBL/GenBank/DDBJ whole genome shotgun (WGS) entry which is preliminary data.</text>
</comment>
<keyword evidence="2" id="KW-0521">NADP</keyword>
<dbReference type="CDD" id="cd05362">
    <property type="entry name" value="THN_reductase-like_SDR_c"/>
    <property type="match status" value="1"/>
</dbReference>
<keyword evidence="3" id="KW-0560">Oxidoreductase</keyword>
<evidence type="ECO:0000313" key="5">
    <source>
        <dbReference type="Proteomes" id="UP001215151"/>
    </source>
</evidence>
<evidence type="ECO:0000256" key="3">
    <source>
        <dbReference type="ARBA" id="ARBA00023002"/>
    </source>
</evidence>
<comment type="similarity">
    <text evidence="1">Belongs to the short-chain dehydrogenases/reductases (SDR) family.</text>
</comment>
<reference evidence="4" key="1">
    <citation type="submission" date="2022-11" db="EMBL/GenBank/DDBJ databases">
        <title>Genome Sequence of Cubamyces cubensis.</title>
        <authorList>
            <person name="Buettner E."/>
        </authorList>
    </citation>
    <scope>NUCLEOTIDE SEQUENCE</scope>
    <source>
        <strain evidence="4">MPL-01</strain>
    </source>
</reference>
<evidence type="ECO:0000256" key="2">
    <source>
        <dbReference type="ARBA" id="ARBA00022857"/>
    </source>
</evidence>
<protein>
    <recommendedName>
        <fullName evidence="6">NAD(P)-binding protein</fullName>
    </recommendedName>
</protein>
<dbReference type="Pfam" id="PF13561">
    <property type="entry name" value="adh_short_C2"/>
    <property type="match status" value="1"/>
</dbReference>
<evidence type="ECO:0008006" key="6">
    <source>
        <dbReference type="Google" id="ProtNLM"/>
    </source>
</evidence>
<dbReference type="InterPro" id="IPR020904">
    <property type="entry name" value="Sc_DH/Rdtase_CS"/>
</dbReference>
<evidence type="ECO:0000313" key="4">
    <source>
        <dbReference type="EMBL" id="KAJ8473091.1"/>
    </source>
</evidence>
<dbReference type="AlphaFoldDB" id="A0AAD7TRE6"/>
<accession>A0AAD7TRE6</accession>
<gene>
    <name evidence="4" type="ORF">ONZ51_g8092</name>
</gene>
<dbReference type="InterPro" id="IPR002347">
    <property type="entry name" value="SDR_fam"/>
</dbReference>
<dbReference type="FunFam" id="3.40.50.720:FF:000374">
    <property type="entry name" value="3-oxoacyl-(Acyl-carrier-protein) reductase"/>
    <property type="match status" value="1"/>
</dbReference>
<evidence type="ECO:0000256" key="1">
    <source>
        <dbReference type="ARBA" id="ARBA00006484"/>
    </source>
</evidence>
<dbReference type="EMBL" id="JAPEVG010000235">
    <property type="protein sequence ID" value="KAJ8473091.1"/>
    <property type="molecule type" value="Genomic_DNA"/>
</dbReference>
<dbReference type="Proteomes" id="UP001215151">
    <property type="component" value="Unassembled WGS sequence"/>
</dbReference>
<proteinExistence type="inferred from homology"/>
<dbReference type="PROSITE" id="PS00061">
    <property type="entry name" value="ADH_SHORT"/>
    <property type="match status" value="1"/>
</dbReference>